<accession>A0A0J9X2L2</accession>
<dbReference type="PANTHER" id="PTHR48022:SF75">
    <property type="entry name" value="GALACTOSE TRANSPORTER-RELATED"/>
    <property type="match status" value="1"/>
</dbReference>
<keyword evidence="3 8" id="KW-0813">Transport</keyword>
<feature type="transmembrane region" description="Helical" evidence="10">
    <location>
        <begin position="407"/>
        <end position="429"/>
    </location>
</feature>
<dbReference type="CDD" id="cd17356">
    <property type="entry name" value="MFS_HXT"/>
    <property type="match status" value="1"/>
</dbReference>
<evidence type="ECO:0000256" key="4">
    <source>
        <dbReference type="ARBA" id="ARBA00022597"/>
    </source>
</evidence>
<comment type="similarity">
    <text evidence="2 8">Belongs to the major facilitator superfamily. Sugar transporter (TC 2.A.1.1) family.</text>
</comment>
<evidence type="ECO:0000256" key="5">
    <source>
        <dbReference type="ARBA" id="ARBA00022692"/>
    </source>
</evidence>
<dbReference type="PROSITE" id="PS00217">
    <property type="entry name" value="SUGAR_TRANSPORT_2"/>
    <property type="match status" value="1"/>
</dbReference>
<reference evidence="12" key="1">
    <citation type="submission" date="2014-03" db="EMBL/GenBank/DDBJ databases">
        <authorList>
            <person name="Casaregola S."/>
        </authorList>
    </citation>
    <scope>NUCLEOTIDE SEQUENCE [LARGE SCALE GENOMIC DNA]</scope>
    <source>
        <strain evidence="12">CLIB 918</strain>
    </source>
</reference>
<dbReference type="Proteomes" id="UP000242525">
    <property type="component" value="Unassembled WGS sequence"/>
</dbReference>
<proteinExistence type="inferred from homology"/>
<evidence type="ECO:0000256" key="9">
    <source>
        <dbReference type="SAM" id="MobiDB-lite"/>
    </source>
</evidence>
<evidence type="ECO:0000313" key="13">
    <source>
        <dbReference type="Proteomes" id="UP000242525"/>
    </source>
</evidence>
<keyword evidence="13" id="KW-1185">Reference proteome</keyword>
<evidence type="ECO:0000256" key="7">
    <source>
        <dbReference type="ARBA" id="ARBA00023136"/>
    </source>
</evidence>
<dbReference type="PANTHER" id="PTHR48022">
    <property type="entry name" value="PLASTIDIC GLUCOSE TRANSPORTER 4"/>
    <property type="match status" value="1"/>
</dbReference>
<feature type="transmembrane region" description="Helical" evidence="10">
    <location>
        <begin position="120"/>
        <end position="138"/>
    </location>
</feature>
<feature type="transmembrane region" description="Helical" evidence="10">
    <location>
        <begin position="214"/>
        <end position="231"/>
    </location>
</feature>
<feature type="domain" description="Major facilitator superfamily (MFS) profile" evidence="11">
    <location>
        <begin position="43"/>
        <end position="494"/>
    </location>
</feature>
<feature type="transmembrane region" description="Helical" evidence="10">
    <location>
        <begin position="335"/>
        <end position="356"/>
    </location>
</feature>
<comment type="subcellular location">
    <subcellularLocation>
        <location evidence="1">Membrane</location>
        <topology evidence="1">Multi-pass membrane protein</topology>
    </subcellularLocation>
</comment>
<evidence type="ECO:0000256" key="10">
    <source>
        <dbReference type="SAM" id="Phobius"/>
    </source>
</evidence>
<dbReference type="GO" id="GO:0005886">
    <property type="term" value="C:plasma membrane"/>
    <property type="evidence" value="ECO:0007669"/>
    <property type="project" value="TreeGrafter"/>
</dbReference>
<evidence type="ECO:0000256" key="6">
    <source>
        <dbReference type="ARBA" id="ARBA00022989"/>
    </source>
</evidence>
<keyword evidence="5 10" id="KW-0812">Transmembrane</keyword>
<name>A0A0J9X2L2_GEOCN</name>
<dbReference type="InterPro" id="IPR003663">
    <property type="entry name" value="Sugar/inositol_transpt"/>
</dbReference>
<evidence type="ECO:0000256" key="3">
    <source>
        <dbReference type="ARBA" id="ARBA00022448"/>
    </source>
</evidence>
<feature type="compositionally biased region" description="Basic and acidic residues" evidence="9">
    <location>
        <begin position="16"/>
        <end position="31"/>
    </location>
</feature>
<evidence type="ECO:0000313" key="12">
    <source>
        <dbReference type="EMBL" id="CDO51261.1"/>
    </source>
</evidence>
<evidence type="ECO:0000256" key="1">
    <source>
        <dbReference type="ARBA" id="ARBA00004141"/>
    </source>
</evidence>
<dbReference type="InterPro" id="IPR050360">
    <property type="entry name" value="MFS_Sugar_Transporters"/>
</dbReference>
<dbReference type="SUPFAM" id="SSF103473">
    <property type="entry name" value="MFS general substrate transporter"/>
    <property type="match status" value="1"/>
</dbReference>
<dbReference type="PRINTS" id="PR00171">
    <property type="entry name" value="SUGRTRNSPORT"/>
</dbReference>
<evidence type="ECO:0000256" key="8">
    <source>
        <dbReference type="RuleBase" id="RU003346"/>
    </source>
</evidence>
<dbReference type="AlphaFoldDB" id="A0A0J9X2L2"/>
<gene>
    <name evidence="12" type="ORF">BN980_GECA01s03354g</name>
</gene>
<feature type="compositionally biased region" description="Polar residues" evidence="9">
    <location>
        <begin position="1"/>
        <end position="10"/>
    </location>
</feature>
<feature type="transmembrane region" description="Helical" evidence="10">
    <location>
        <begin position="441"/>
        <end position="459"/>
    </location>
</feature>
<feature type="transmembrane region" description="Helical" evidence="10">
    <location>
        <begin position="471"/>
        <end position="490"/>
    </location>
</feature>
<dbReference type="InterPro" id="IPR005829">
    <property type="entry name" value="Sugar_transporter_CS"/>
</dbReference>
<dbReference type="STRING" id="1173061.A0A0J9X2L2"/>
<protein>
    <submittedName>
        <fullName evidence="12">Similar to Saccharomyces cerevisiae YHR094C HXT1 Low-affinity glucose transporter of the major facilitator superfamily</fullName>
    </submittedName>
</protein>
<feature type="region of interest" description="Disordered" evidence="9">
    <location>
        <begin position="1"/>
        <end position="31"/>
    </location>
</feature>
<feature type="transmembrane region" description="Helical" evidence="10">
    <location>
        <begin position="363"/>
        <end position="387"/>
    </location>
</feature>
<keyword evidence="4 12" id="KW-0762">Sugar transport</keyword>
<dbReference type="OrthoDB" id="5141738at2759"/>
<dbReference type="EMBL" id="CCBN010000001">
    <property type="protein sequence ID" value="CDO51261.1"/>
    <property type="molecule type" value="Genomic_DNA"/>
</dbReference>
<feature type="transmembrane region" description="Helical" evidence="10">
    <location>
        <begin position="37"/>
        <end position="56"/>
    </location>
</feature>
<feature type="transmembrane region" description="Helical" evidence="10">
    <location>
        <begin position="296"/>
        <end position="320"/>
    </location>
</feature>
<dbReference type="InterPro" id="IPR005828">
    <property type="entry name" value="MFS_sugar_transport-like"/>
</dbReference>
<dbReference type="PROSITE" id="PS50850">
    <property type="entry name" value="MFS"/>
    <property type="match status" value="1"/>
</dbReference>
<dbReference type="GO" id="GO:0055056">
    <property type="term" value="F:D-glucose transmembrane transporter activity"/>
    <property type="evidence" value="ECO:0007669"/>
    <property type="project" value="UniProtKB-ARBA"/>
</dbReference>
<feature type="transmembrane region" description="Helical" evidence="10">
    <location>
        <begin position="180"/>
        <end position="202"/>
    </location>
</feature>
<feature type="transmembrane region" description="Helical" evidence="10">
    <location>
        <begin position="150"/>
        <end position="168"/>
    </location>
</feature>
<evidence type="ECO:0000259" key="11">
    <source>
        <dbReference type="PROSITE" id="PS50850"/>
    </source>
</evidence>
<dbReference type="InterPro" id="IPR036259">
    <property type="entry name" value="MFS_trans_sf"/>
</dbReference>
<feature type="region of interest" description="Disordered" evidence="9">
    <location>
        <begin position="530"/>
        <end position="552"/>
    </location>
</feature>
<dbReference type="Pfam" id="PF00083">
    <property type="entry name" value="Sugar_tr"/>
    <property type="match status" value="1"/>
</dbReference>
<dbReference type="FunFam" id="1.20.1250.20:FF:000044">
    <property type="entry name" value="Hexose transporter Hxt3p"/>
    <property type="match status" value="1"/>
</dbReference>
<comment type="caution">
    <text evidence="12">The sequence shown here is derived from an EMBL/GenBank/DDBJ whole genome shotgun (WGS) entry which is preliminary data.</text>
</comment>
<feature type="transmembrane region" description="Helical" evidence="10">
    <location>
        <begin position="87"/>
        <end position="108"/>
    </location>
</feature>
<dbReference type="InterPro" id="IPR020846">
    <property type="entry name" value="MFS_dom"/>
</dbReference>
<dbReference type="Gene3D" id="1.20.1250.20">
    <property type="entry name" value="MFS general substrate transporter like domains"/>
    <property type="match status" value="1"/>
</dbReference>
<sequence length="552" mass="60970">MVSLKPFSSYNSRNSNNHEKNNSTDSNKNSDNEKPSLFFAMALSLMAAFGGFIYGYDTGSISGIINLPPFLRNFGRMHDDGSYYFPVYRSGLIVSIVSVGGLFGSLISSRLADSLGRIKTIFGFNILYMVGLIIQITATKSWVQIMMGRLFGGMAIGAFSVAVPMLISECVPSNLRDACVSCWQFMITLSILIGNAVCYGVRHTQGNGGYQLPIGLGFIYSSLLFLAILILPESPRYLASLGKVEEAHKALARTVRMKPHSKYIDIEMHDILESIEKDKALGTASWSELFTGKPKMFYRVMVGIFTLSLQQLCGANYFFYYGTTIFTALGSRDSFATSMILSGVNCGCTLFGMYVVNRIGRRILLFWGAALMLVSFLIFASLGSFALYTDNNDPNGPADAPIGRAMIFFACLYIFGFATTWAPLAFVVVSEIFPQRIRPKGMALGTSSLWLWNFCISFFTPMITADIGYKYGYVFSGCVLFSLFFVYFCIHETQGMTLEDIDTMYGTGVKPWKSPKYVKEIRAMRKRELQEGISSKGIPPAVSSSEGVAPEA</sequence>
<organism evidence="12 13">
    <name type="scientific">Geotrichum candidum</name>
    <name type="common">Oospora lactis</name>
    <name type="synonym">Dipodascus geotrichum</name>
    <dbReference type="NCBI Taxonomy" id="1173061"/>
    <lineage>
        <taxon>Eukaryota</taxon>
        <taxon>Fungi</taxon>
        <taxon>Dikarya</taxon>
        <taxon>Ascomycota</taxon>
        <taxon>Saccharomycotina</taxon>
        <taxon>Dipodascomycetes</taxon>
        <taxon>Dipodascales</taxon>
        <taxon>Dipodascaceae</taxon>
        <taxon>Geotrichum</taxon>
    </lineage>
</organism>
<keyword evidence="6 10" id="KW-1133">Transmembrane helix</keyword>
<keyword evidence="7 10" id="KW-0472">Membrane</keyword>
<dbReference type="NCBIfam" id="TIGR00879">
    <property type="entry name" value="SP"/>
    <property type="match status" value="1"/>
</dbReference>
<dbReference type="GO" id="GO:0005351">
    <property type="term" value="F:carbohydrate:proton symporter activity"/>
    <property type="evidence" value="ECO:0007669"/>
    <property type="project" value="TreeGrafter"/>
</dbReference>
<evidence type="ECO:0000256" key="2">
    <source>
        <dbReference type="ARBA" id="ARBA00010992"/>
    </source>
</evidence>